<protein>
    <submittedName>
        <fullName evidence="1">Uncharacterized protein</fullName>
    </submittedName>
</protein>
<evidence type="ECO:0000313" key="1">
    <source>
        <dbReference type="EMBL" id="CAG6791482.1"/>
    </source>
</evidence>
<reference evidence="1" key="1">
    <citation type="submission" date="2021-05" db="EMBL/GenBank/DDBJ databases">
        <authorList>
            <person name="Alioto T."/>
            <person name="Alioto T."/>
            <person name="Gomez Garrido J."/>
        </authorList>
    </citation>
    <scope>NUCLEOTIDE SEQUENCE</scope>
</reference>
<sequence length="112" mass="13137">MIYTLSNEKCEHHTTFFILCYRDLYIISGESVRYIILYESQSPSITYSSTIHQFFLVIAQQSINFFLVIAQQSINFFLVIAQQSIIFFSCDSSTIHQFFPCDSSTIHNFFFL</sequence>
<accession>A0A8D9BZ28</accession>
<dbReference type="EMBL" id="HBUF01676396">
    <property type="protein sequence ID" value="CAG6791482.1"/>
    <property type="molecule type" value="Transcribed_RNA"/>
</dbReference>
<name>A0A8D9BZ28_9HEMI</name>
<proteinExistence type="predicted"/>
<organism evidence="1">
    <name type="scientific">Cacopsylla melanoneura</name>
    <dbReference type="NCBI Taxonomy" id="428564"/>
    <lineage>
        <taxon>Eukaryota</taxon>
        <taxon>Metazoa</taxon>
        <taxon>Ecdysozoa</taxon>
        <taxon>Arthropoda</taxon>
        <taxon>Hexapoda</taxon>
        <taxon>Insecta</taxon>
        <taxon>Pterygota</taxon>
        <taxon>Neoptera</taxon>
        <taxon>Paraneoptera</taxon>
        <taxon>Hemiptera</taxon>
        <taxon>Sternorrhyncha</taxon>
        <taxon>Psylloidea</taxon>
        <taxon>Psyllidae</taxon>
        <taxon>Psyllinae</taxon>
        <taxon>Cacopsylla</taxon>
    </lineage>
</organism>
<dbReference type="AlphaFoldDB" id="A0A8D9BZ28"/>